<evidence type="ECO:0000313" key="2">
    <source>
        <dbReference type="EMBL" id="SEH25542.1"/>
    </source>
</evidence>
<dbReference type="Pfam" id="PF13379">
    <property type="entry name" value="NMT1_2"/>
    <property type="match status" value="1"/>
</dbReference>
<dbReference type="PANTHER" id="PTHR30024">
    <property type="entry name" value="ALIPHATIC SULFONATES-BINDING PROTEIN-RELATED"/>
    <property type="match status" value="1"/>
</dbReference>
<dbReference type="EMBL" id="FNWO01000001">
    <property type="protein sequence ID" value="SEH25542.1"/>
    <property type="molecule type" value="Genomic_DNA"/>
</dbReference>
<reference evidence="3" key="1">
    <citation type="submission" date="2016-10" db="EMBL/GenBank/DDBJ databases">
        <authorList>
            <person name="Varghese N."/>
            <person name="Submissions S."/>
        </authorList>
    </citation>
    <scope>NUCLEOTIDE SEQUENCE [LARGE SCALE GENOMIC DNA]</scope>
    <source>
        <strain evidence="3">DSM 13234</strain>
    </source>
</reference>
<dbReference type="SUPFAM" id="SSF53850">
    <property type="entry name" value="Periplasmic binding protein-like II"/>
    <property type="match status" value="1"/>
</dbReference>
<evidence type="ECO:0000313" key="3">
    <source>
        <dbReference type="Proteomes" id="UP000182983"/>
    </source>
</evidence>
<accession>A0A1H6GRW8</accession>
<dbReference type="OrthoDB" id="6788250at2"/>
<keyword evidence="3" id="KW-1185">Reference proteome</keyword>
<organism evidence="2 3">
    <name type="scientific">Magnetospirillum fulvum</name>
    <name type="common">Rhodospirillum fulvum</name>
    <dbReference type="NCBI Taxonomy" id="1082"/>
    <lineage>
        <taxon>Bacteria</taxon>
        <taxon>Pseudomonadati</taxon>
        <taxon>Pseudomonadota</taxon>
        <taxon>Alphaproteobacteria</taxon>
        <taxon>Rhodospirillales</taxon>
        <taxon>Rhodospirillaceae</taxon>
        <taxon>Magnetospirillum</taxon>
    </lineage>
</organism>
<dbReference type="RefSeq" id="WP_074764678.1">
    <property type="nucleotide sequence ID" value="NZ_FNWO01000001.1"/>
</dbReference>
<sequence length="338" mass="35632">MSPLNRLRLGALALLSGLILAGGPATAEVKELRVSQQFGIGYLPLQIARNKGLFEKHAKALGLDDLKVSFVTLGGGSSTNDALLSDSIDIGTGGVGPFLTVWGKTRGNLDVKGIAAISAMPIALVTTNPAIKTLADFTDKDRIALPSVKTSIQAVTLQIAVEKAFGVGHHEKLDGITVSVKHPDAYAALASGKSEITAHFGGPPFQQLELALPNGHKITDSYEALDGPVSFNIAWAKKSFHDANPKAIAAFIAALDEANALIRANPAEAAKIHLIEEKSTADEALVLSIITDPASKFTIAPLNTTKYADFLARTGQIKSRPDSWKDLFFADIHAEPGS</sequence>
<proteinExistence type="predicted"/>
<gene>
    <name evidence="2" type="ORF">SAMN04244559_00226</name>
</gene>
<dbReference type="Proteomes" id="UP000182983">
    <property type="component" value="Unassembled WGS sequence"/>
</dbReference>
<dbReference type="AlphaFoldDB" id="A0A1H6GRW8"/>
<name>A0A1H6GRW8_MAGFU</name>
<evidence type="ECO:0000256" key="1">
    <source>
        <dbReference type="SAM" id="SignalP"/>
    </source>
</evidence>
<dbReference type="PANTHER" id="PTHR30024:SF2">
    <property type="entry name" value="ABC TRANSPORTER SUBSTRATE-BINDING PROTEIN"/>
    <property type="match status" value="1"/>
</dbReference>
<feature type="chain" id="PRO_5010307471" evidence="1">
    <location>
        <begin position="28"/>
        <end position="338"/>
    </location>
</feature>
<protein>
    <submittedName>
        <fullName evidence="2">NitT/TauT family transport system substrate-binding protein</fullName>
    </submittedName>
</protein>
<keyword evidence="1" id="KW-0732">Signal</keyword>
<feature type="signal peptide" evidence="1">
    <location>
        <begin position="1"/>
        <end position="27"/>
    </location>
</feature>
<dbReference type="Gene3D" id="3.40.190.10">
    <property type="entry name" value="Periplasmic binding protein-like II"/>
    <property type="match status" value="2"/>
</dbReference>